<dbReference type="PANTHER" id="PTHR45947:SF3">
    <property type="entry name" value="SULFOQUINOVOSYL TRANSFERASE SQD2"/>
    <property type="match status" value="1"/>
</dbReference>
<evidence type="ECO:0000313" key="5">
    <source>
        <dbReference type="Proteomes" id="UP000617426"/>
    </source>
</evidence>
<evidence type="ECO:0000259" key="3">
    <source>
        <dbReference type="Pfam" id="PF13579"/>
    </source>
</evidence>
<evidence type="ECO:0000256" key="1">
    <source>
        <dbReference type="ARBA" id="ARBA00022676"/>
    </source>
</evidence>
<dbReference type="AlphaFoldDB" id="A0A923IZ27"/>
<name>A0A923IZ27_9ACTO</name>
<proteinExistence type="predicted"/>
<dbReference type="RefSeq" id="WP_343058729.1">
    <property type="nucleotide sequence ID" value="NZ_JACHMK010000001.1"/>
</dbReference>
<dbReference type="CDD" id="cd03794">
    <property type="entry name" value="GT4_WbuB-like"/>
    <property type="match status" value="1"/>
</dbReference>
<evidence type="ECO:0000256" key="2">
    <source>
        <dbReference type="ARBA" id="ARBA00022679"/>
    </source>
</evidence>
<dbReference type="Proteomes" id="UP000617426">
    <property type="component" value="Unassembled WGS sequence"/>
</dbReference>
<evidence type="ECO:0000313" key="4">
    <source>
        <dbReference type="EMBL" id="MBB6334264.1"/>
    </source>
</evidence>
<dbReference type="Gene3D" id="3.40.50.2000">
    <property type="entry name" value="Glycogen Phosphorylase B"/>
    <property type="match status" value="2"/>
</dbReference>
<dbReference type="EMBL" id="JACHMK010000001">
    <property type="protein sequence ID" value="MBB6334264.1"/>
    <property type="molecule type" value="Genomic_DNA"/>
</dbReference>
<reference evidence="4" key="1">
    <citation type="submission" date="2020-08" db="EMBL/GenBank/DDBJ databases">
        <title>Sequencing the genomes of 1000 actinobacteria strains.</title>
        <authorList>
            <person name="Klenk H.-P."/>
        </authorList>
    </citation>
    <scope>NUCLEOTIDE SEQUENCE</scope>
    <source>
        <strain evidence="4">DSM 10695</strain>
    </source>
</reference>
<sequence length="388" mass="41442">MISRIHMPESSAASFRLRAVERALVAAGARVRVLTTAPPPGASGDDDPGVEVSRWPALRDKSGYLRGYLPYMSFDVPAFFRILVARRARGALIEPPPTTGVVARCALALKRVPYVWYAPDVWSDATAATNAPGVVKRVVRAMESFAMKGARAVIAINDEVAGRARELGASKVVVVPNGIDPAVFGVGGDAPPDAVRRALGIGDDYFVYAGTASEWQGAEVFIEALELLRRQHPSAQIVFLGQGSAWPRLAEMAAGIPGAQGRPAVVFVPSVPPDEAAQWQRGAVAALVSIKPGIGYDFAYPTKVLAALSCGCPVVYSGAGPAREDIREADLGWAVAHEARETAQAMAAALQKRRVGQERERLHSWVVDHRSIESTGRRAAEVLLRAVR</sequence>
<keyword evidence="2" id="KW-0808">Transferase</keyword>
<protein>
    <submittedName>
        <fullName evidence="4">Glycosyltransferase involved in cell wall biosynthesis</fullName>
    </submittedName>
</protein>
<organism evidence="4 5">
    <name type="scientific">Schaalia hyovaginalis</name>
    <dbReference type="NCBI Taxonomy" id="29316"/>
    <lineage>
        <taxon>Bacteria</taxon>
        <taxon>Bacillati</taxon>
        <taxon>Actinomycetota</taxon>
        <taxon>Actinomycetes</taxon>
        <taxon>Actinomycetales</taxon>
        <taxon>Actinomycetaceae</taxon>
        <taxon>Schaalia</taxon>
    </lineage>
</organism>
<dbReference type="GO" id="GO:1901137">
    <property type="term" value="P:carbohydrate derivative biosynthetic process"/>
    <property type="evidence" value="ECO:0007669"/>
    <property type="project" value="UniProtKB-ARBA"/>
</dbReference>
<keyword evidence="5" id="KW-1185">Reference proteome</keyword>
<comment type="caution">
    <text evidence="4">The sequence shown here is derived from an EMBL/GenBank/DDBJ whole genome shotgun (WGS) entry which is preliminary data.</text>
</comment>
<dbReference type="GO" id="GO:0016758">
    <property type="term" value="F:hexosyltransferase activity"/>
    <property type="evidence" value="ECO:0007669"/>
    <property type="project" value="TreeGrafter"/>
</dbReference>
<dbReference type="InterPro" id="IPR028098">
    <property type="entry name" value="Glyco_trans_4-like_N"/>
</dbReference>
<accession>A0A923IZ27</accession>
<dbReference type="Pfam" id="PF13692">
    <property type="entry name" value="Glyco_trans_1_4"/>
    <property type="match status" value="1"/>
</dbReference>
<dbReference type="SUPFAM" id="SSF53756">
    <property type="entry name" value="UDP-Glycosyltransferase/glycogen phosphorylase"/>
    <property type="match status" value="1"/>
</dbReference>
<gene>
    <name evidence="4" type="ORF">HD592_000829</name>
</gene>
<feature type="domain" description="Glycosyltransferase subfamily 4-like N-terminal" evidence="3">
    <location>
        <begin position="16"/>
        <end position="178"/>
    </location>
</feature>
<dbReference type="InterPro" id="IPR050194">
    <property type="entry name" value="Glycosyltransferase_grp1"/>
</dbReference>
<keyword evidence="1" id="KW-0328">Glycosyltransferase</keyword>
<dbReference type="PANTHER" id="PTHR45947">
    <property type="entry name" value="SULFOQUINOVOSYL TRANSFERASE SQD2"/>
    <property type="match status" value="1"/>
</dbReference>
<dbReference type="Pfam" id="PF13579">
    <property type="entry name" value="Glyco_trans_4_4"/>
    <property type="match status" value="1"/>
</dbReference>